<organism evidence="2 3">
    <name type="scientific">Chitinophaga eiseniae</name>
    <dbReference type="NCBI Taxonomy" id="634771"/>
    <lineage>
        <taxon>Bacteria</taxon>
        <taxon>Pseudomonadati</taxon>
        <taxon>Bacteroidota</taxon>
        <taxon>Chitinophagia</taxon>
        <taxon>Chitinophagales</taxon>
        <taxon>Chitinophagaceae</taxon>
        <taxon>Chitinophaga</taxon>
    </lineage>
</organism>
<name>A0A1T4SRV1_9BACT</name>
<dbReference type="Proteomes" id="UP000190367">
    <property type="component" value="Unassembled WGS sequence"/>
</dbReference>
<dbReference type="Pfam" id="PF16819">
    <property type="entry name" value="DUF5074"/>
    <property type="match status" value="1"/>
</dbReference>
<keyword evidence="3" id="KW-1185">Reference proteome</keyword>
<dbReference type="InterPro" id="IPR015943">
    <property type="entry name" value="WD40/YVTN_repeat-like_dom_sf"/>
</dbReference>
<evidence type="ECO:0000313" key="2">
    <source>
        <dbReference type="EMBL" id="SKA30984.1"/>
    </source>
</evidence>
<accession>A0A1T4SRV1</accession>
<dbReference type="Gene3D" id="2.130.10.10">
    <property type="entry name" value="YVTN repeat-like/Quinoprotein amine dehydrogenase"/>
    <property type="match status" value="1"/>
</dbReference>
<sequence length="383" mass="40831">MKSIKCLALAASLLTLFAACKKENADSGLGLHPKENAVAAQAGINVFGKYENGFLMVHEGQYGVNNGDLWYYSYDSNKVAKDIYKKENPTKNLGPTTSTLQFATIFNNKVYMVVKVGGPLVATDAHTLVETGRIANLPQSEGYAFVGVDASRGLLSAVDGVYRISLSGPTLGTKVAGINGPAGDMLLAGNYVFVMTKDDGVVALNAADYSIAKKFGIGDAGFARTNDGTVWVAGKDSLVGINPTSLAVSRVKLPFATTNPWAYLSWRSGSLTSNGTAVFIAERKSTAGIGGNIEYGGTKLYRYVPGNAASLSAPFLTVPSGQHFYGSAVRYNAARNELLVITLTDEFGASNDNRWQMYDPGTAALKETVRYSGYYFPALPVFY</sequence>
<dbReference type="RefSeq" id="WP_078670747.1">
    <property type="nucleotide sequence ID" value="NZ_FUWZ01000003.1"/>
</dbReference>
<evidence type="ECO:0008006" key="4">
    <source>
        <dbReference type="Google" id="ProtNLM"/>
    </source>
</evidence>
<dbReference type="OrthoDB" id="1041092at2"/>
<dbReference type="EMBL" id="FUWZ01000003">
    <property type="protein sequence ID" value="SKA30984.1"/>
    <property type="molecule type" value="Genomic_DNA"/>
</dbReference>
<gene>
    <name evidence="2" type="ORF">SAMN04488128_103386</name>
</gene>
<evidence type="ECO:0000256" key="1">
    <source>
        <dbReference type="SAM" id="SignalP"/>
    </source>
</evidence>
<keyword evidence="1" id="KW-0732">Signal</keyword>
<dbReference type="PROSITE" id="PS51257">
    <property type="entry name" value="PROKAR_LIPOPROTEIN"/>
    <property type="match status" value="1"/>
</dbReference>
<evidence type="ECO:0000313" key="3">
    <source>
        <dbReference type="Proteomes" id="UP000190367"/>
    </source>
</evidence>
<dbReference type="InterPro" id="IPR031815">
    <property type="entry name" value="DUF5074"/>
</dbReference>
<feature type="chain" id="PRO_5012775237" description="DUF5074 domain-containing protein" evidence="1">
    <location>
        <begin position="19"/>
        <end position="383"/>
    </location>
</feature>
<dbReference type="SUPFAM" id="SSF50998">
    <property type="entry name" value="Quinoprotein alcohol dehydrogenase-like"/>
    <property type="match status" value="1"/>
</dbReference>
<proteinExistence type="predicted"/>
<reference evidence="3" key="1">
    <citation type="submission" date="2017-02" db="EMBL/GenBank/DDBJ databases">
        <authorList>
            <person name="Varghese N."/>
            <person name="Submissions S."/>
        </authorList>
    </citation>
    <scope>NUCLEOTIDE SEQUENCE [LARGE SCALE GENOMIC DNA]</scope>
    <source>
        <strain evidence="3">DSM 22224</strain>
    </source>
</reference>
<protein>
    <recommendedName>
        <fullName evidence="4">DUF5074 domain-containing protein</fullName>
    </recommendedName>
</protein>
<dbReference type="InterPro" id="IPR011047">
    <property type="entry name" value="Quinoprotein_ADH-like_sf"/>
</dbReference>
<feature type="signal peptide" evidence="1">
    <location>
        <begin position="1"/>
        <end position="18"/>
    </location>
</feature>
<dbReference type="STRING" id="634771.SAMN04488128_103386"/>
<dbReference type="AlphaFoldDB" id="A0A1T4SRV1"/>